<keyword evidence="4 11" id="KW-0032">Aminotransferase</keyword>
<feature type="modified residue" description="N6-(pyridoxal phosphate)lysine" evidence="11">
    <location>
        <position position="199"/>
    </location>
</feature>
<evidence type="ECO:0000313" key="14">
    <source>
        <dbReference type="EMBL" id="CAH8246212.1"/>
    </source>
</evidence>
<dbReference type="PANTHER" id="PTHR43247">
    <property type="entry name" value="PHOSPHOSERINE AMINOTRANSFERASE"/>
    <property type="match status" value="1"/>
</dbReference>
<evidence type="ECO:0000256" key="5">
    <source>
        <dbReference type="ARBA" id="ARBA00022605"/>
    </source>
</evidence>
<dbReference type="Pfam" id="PF00266">
    <property type="entry name" value="Aminotran_5"/>
    <property type="match status" value="1"/>
</dbReference>
<dbReference type="InterPro" id="IPR022278">
    <property type="entry name" value="Pser_aminoTfrase"/>
</dbReference>
<dbReference type="PANTHER" id="PTHR43247:SF1">
    <property type="entry name" value="PHOSPHOSERINE AMINOTRANSFERASE"/>
    <property type="match status" value="1"/>
</dbReference>
<dbReference type="Gene3D" id="3.90.1150.10">
    <property type="entry name" value="Aspartate Aminotransferase, domain 1"/>
    <property type="match status" value="1"/>
</dbReference>
<keyword evidence="5 11" id="KW-0028">Amino-acid biosynthesis</keyword>
<accession>A0ABM9G3E7</accession>
<feature type="binding site" evidence="11">
    <location>
        <position position="105"/>
    </location>
    <ligand>
        <name>pyridoxal 5'-phosphate</name>
        <dbReference type="ChEBI" id="CHEBI:597326"/>
    </ligand>
</feature>
<keyword evidence="7 11" id="KW-0663">Pyridoxal phosphate</keyword>
<feature type="binding site" evidence="11">
    <location>
        <position position="175"/>
    </location>
    <ligand>
        <name>pyridoxal 5'-phosphate</name>
        <dbReference type="ChEBI" id="CHEBI:597326"/>
    </ligand>
</feature>
<evidence type="ECO:0000313" key="15">
    <source>
        <dbReference type="Proteomes" id="UP001154322"/>
    </source>
</evidence>
<comment type="subunit">
    <text evidence="11">Homodimer.</text>
</comment>
<dbReference type="InterPro" id="IPR000192">
    <property type="entry name" value="Aminotrans_V_dom"/>
</dbReference>
<dbReference type="InterPro" id="IPR015422">
    <property type="entry name" value="PyrdxlP-dep_Trfase_small"/>
</dbReference>
<reference evidence="14" key="1">
    <citation type="submission" date="2022-06" db="EMBL/GenBank/DDBJ databases">
        <authorList>
            <person name="Dietemann V."/>
            <person name="Ory F."/>
            <person name="Dainat B."/>
            <person name="Oberhansli S."/>
        </authorList>
    </citation>
    <scope>NUCLEOTIDE SEQUENCE</scope>
    <source>
        <strain evidence="14">Ena-SAMPLE-TAB-26-04-2022-14:26:32:270-5432</strain>
    </source>
</reference>
<dbReference type="PROSITE" id="PS00595">
    <property type="entry name" value="AA_TRANSFER_CLASS_5"/>
    <property type="match status" value="1"/>
</dbReference>
<evidence type="ECO:0000256" key="4">
    <source>
        <dbReference type="ARBA" id="ARBA00022576"/>
    </source>
</evidence>
<gene>
    <name evidence="11 14" type="primary">serC</name>
    <name evidence="14" type="ORF">WJ0W_003448</name>
</gene>
<keyword evidence="8 11" id="KW-0718">Serine biosynthesis</keyword>
<proteinExistence type="inferred from homology"/>
<comment type="catalytic activity">
    <reaction evidence="9 11">
        <text>4-(phosphooxy)-L-threonine + 2-oxoglutarate = (R)-3-hydroxy-2-oxo-4-phosphooxybutanoate + L-glutamate</text>
        <dbReference type="Rhea" id="RHEA:16573"/>
        <dbReference type="ChEBI" id="CHEBI:16810"/>
        <dbReference type="ChEBI" id="CHEBI:29985"/>
        <dbReference type="ChEBI" id="CHEBI:58452"/>
        <dbReference type="ChEBI" id="CHEBI:58538"/>
        <dbReference type="EC" id="2.6.1.52"/>
    </reaction>
</comment>
<comment type="pathway">
    <text evidence="2 11 12">Amino-acid biosynthesis; L-serine biosynthesis; L-serine from 3-phospho-D-glycerate: step 2/3.</text>
</comment>
<dbReference type="InterPro" id="IPR020578">
    <property type="entry name" value="Aminotrans_V_PyrdxlP_BS"/>
</dbReference>
<feature type="binding site" evidence="11">
    <location>
        <begin position="79"/>
        <end position="80"/>
    </location>
    <ligand>
        <name>pyridoxal 5'-phosphate</name>
        <dbReference type="ChEBI" id="CHEBI:597326"/>
    </ligand>
</feature>
<evidence type="ECO:0000256" key="7">
    <source>
        <dbReference type="ARBA" id="ARBA00022898"/>
    </source>
</evidence>
<feature type="binding site" evidence="11">
    <location>
        <position position="155"/>
    </location>
    <ligand>
        <name>pyridoxal 5'-phosphate</name>
        <dbReference type="ChEBI" id="CHEBI:597326"/>
    </ligand>
</feature>
<evidence type="ECO:0000256" key="12">
    <source>
        <dbReference type="RuleBase" id="RU004505"/>
    </source>
</evidence>
<keyword evidence="15" id="KW-1185">Reference proteome</keyword>
<evidence type="ECO:0000256" key="2">
    <source>
        <dbReference type="ARBA" id="ARBA00005099"/>
    </source>
</evidence>
<dbReference type="PIRSF" id="PIRSF000525">
    <property type="entry name" value="SerC"/>
    <property type="match status" value="1"/>
</dbReference>
<evidence type="ECO:0000256" key="1">
    <source>
        <dbReference type="ARBA" id="ARBA00003483"/>
    </source>
</evidence>
<evidence type="ECO:0000256" key="3">
    <source>
        <dbReference type="ARBA" id="ARBA00006904"/>
    </source>
</evidence>
<name>A0ABM9G3E7_9BACL</name>
<dbReference type="Proteomes" id="UP001154322">
    <property type="component" value="Unassembled WGS sequence"/>
</dbReference>
<evidence type="ECO:0000256" key="11">
    <source>
        <dbReference type="HAMAP-Rule" id="MF_00160"/>
    </source>
</evidence>
<dbReference type="InterPro" id="IPR015424">
    <property type="entry name" value="PyrdxlP-dep_Trfase"/>
</dbReference>
<protein>
    <recommendedName>
        <fullName evidence="11">Phosphoserine aminotransferase</fullName>
        <ecNumber evidence="11">2.6.1.52</ecNumber>
    </recommendedName>
    <alternativeName>
        <fullName evidence="11">Phosphohydroxythreonine aminotransferase</fullName>
        <shortName evidence="11">PSAT</shortName>
    </alternativeName>
</protein>
<keyword evidence="11" id="KW-0963">Cytoplasm</keyword>
<feature type="binding site" evidence="11">
    <location>
        <position position="45"/>
    </location>
    <ligand>
        <name>L-glutamate</name>
        <dbReference type="ChEBI" id="CHEBI:29985"/>
    </ligand>
</feature>
<comment type="function">
    <text evidence="1 11">Catalyzes the reversible conversion of 3-phosphohydroxypyruvate to phosphoserine and of 3-hydroxy-2-oxo-4-phosphonooxybutanoate to phosphohydroxythreonine.</text>
</comment>
<dbReference type="EMBL" id="CALYLO010000004">
    <property type="protein sequence ID" value="CAH8246212.1"/>
    <property type="molecule type" value="Genomic_DNA"/>
</dbReference>
<sequence>MEQHQRAYNFNSGPAALPLEVLERAQSEFIDFRGHGMSIMEMSHRGAVYEQVHNEAKQLLKGLFQIPDGYDVLFLQGGASTQFAMVPMNLLAAGKVGAYVHTGSWASKAIKEAELIGETRVIASTESDRFMRMPAPEEIVAPENAAYVHLTSNETIEGTQFAAYPDTGAVPLIADMSSDILCRPIDVSKFGMIYAGAQKNLGPSGVTVVIAKEELLADSPATIPTMLRYSTHYKNNSLYNTPSSFSIYMVNLVLQWLKERGGLAQVERDNQAKAELLYGAIDQSGGFYRGCAAHDSRSMMNVTFRLEDEELEKAFIKEAGEAGFVGLKGHRSVGGLRASIYNAVPYASCEALAQFMKQFQQKNG</sequence>
<dbReference type="RefSeq" id="WP_213429341.1">
    <property type="nucleotide sequence ID" value="NZ_AP031286.1"/>
</dbReference>
<comment type="caution">
    <text evidence="14">The sequence shown here is derived from an EMBL/GenBank/DDBJ whole genome shotgun (WGS) entry which is preliminary data.</text>
</comment>
<evidence type="ECO:0000256" key="6">
    <source>
        <dbReference type="ARBA" id="ARBA00022679"/>
    </source>
</evidence>
<evidence type="ECO:0000256" key="9">
    <source>
        <dbReference type="ARBA" id="ARBA00047630"/>
    </source>
</evidence>
<feature type="binding site" evidence="11">
    <location>
        <position position="198"/>
    </location>
    <ligand>
        <name>pyridoxal 5'-phosphate</name>
        <dbReference type="ChEBI" id="CHEBI:597326"/>
    </ligand>
</feature>
<comment type="similarity">
    <text evidence="3 11">Belongs to the class-V pyridoxal-phosphate-dependent aminotransferase family. SerC subfamily.</text>
</comment>
<dbReference type="SUPFAM" id="SSF53383">
    <property type="entry name" value="PLP-dependent transferases"/>
    <property type="match status" value="1"/>
</dbReference>
<evidence type="ECO:0000256" key="10">
    <source>
        <dbReference type="ARBA" id="ARBA00049007"/>
    </source>
</evidence>
<keyword evidence="6 11" id="KW-0808">Transferase</keyword>
<feature type="domain" description="Aminotransferase class V" evidence="13">
    <location>
        <begin position="8"/>
        <end position="345"/>
    </location>
</feature>
<feature type="binding site" evidence="11">
    <location>
        <position position="12"/>
    </location>
    <ligand>
        <name>L-glutamate</name>
        <dbReference type="ChEBI" id="CHEBI:29985"/>
    </ligand>
</feature>
<evidence type="ECO:0000259" key="13">
    <source>
        <dbReference type="Pfam" id="PF00266"/>
    </source>
</evidence>
<evidence type="ECO:0000256" key="8">
    <source>
        <dbReference type="ARBA" id="ARBA00023299"/>
    </source>
</evidence>
<dbReference type="NCBIfam" id="NF003764">
    <property type="entry name" value="PRK05355.1"/>
    <property type="match status" value="1"/>
</dbReference>
<dbReference type="CDD" id="cd00611">
    <property type="entry name" value="PSAT_like"/>
    <property type="match status" value="1"/>
</dbReference>
<dbReference type="HAMAP" id="MF_00160">
    <property type="entry name" value="SerC_aminotrans_5"/>
    <property type="match status" value="1"/>
</dbReference>
<comment type="subcellular location">
    <subcellularLocation>
        <location evidence="11">Cytoplasm</location>
    </subcellularLocation>
</comment>
<organism evidence="14 15">
    <name type="scientific">Paenibacillus melissococcoides</name>
    <dbReference type="NCBI Taxonomy" id="2912268"/>
    <lineage>
        <taxon>Bacteria</taxon>
        <taxon>Bacillati</taxon>
        <taxon>Bacillota</taxon>
        <taxon>Bacilli</taxon>
        <taxon>Bacillales</taxon>
        <taxon>Paenibacillaceae</taxon>
        <taxon>Paenibacillus</taxon>
    </lineage>
</organism>
<dbReference type="NCBIfam" id="TIGR01364">
    <property type="entry name" value="serC_1"/>
    <property type="match status" value="1"/>
</dbReference>
<dbReference type="Gene3D" id="3.40.640.10">
    <property type="entry name" value="Type I PLP-dependent aspartate aminotransferase-like (Major domain)"/>
    <property type="match status" value="1"/>
</dbReference>
<feature type="binding site" evidence="11">
    <location>
        <begin position="240"/>
        <end position="241"/>
    </location>
    <ligand>
        <name>pyridoxal 5'-phosphate</name>
        <dbReference type="ChEBI" id="CHEBI:597326"/>
    </ligand>
</feature>
<comment type="catalytic activity">
    <reaction evidence="10 11 12">
        <text>O-phospho-L-serine + 2-oxoglutarate = 3-phosphooxypyruvate + L-glutamate</text>
        <dbReference type="Rhea" id="RHEA:14329"/>
        <dbReference type="ChEBI" id="CHEBI:16810"/>
        <dbReference type="ChEBI" id="CHEBI:18110"/>
        <dbReference type="ChEBI" id="CHEBI:29985"/>
        <dbReference type="ChEBI" id="CHEBI:57524"/>
        <dbReference type="EC" id="2.6.1.52"/>
    </reaction>
</comment>
<dbReference type="EC" id="2.6.1.52" evidence="11"/>
<comment type="cofactor">
    <cofactor evidence="11">
        <name>pyridoxal 5'-phosphate</name>
        <dbReference type="ChEBI" id="CHEBI:597326"/>
    </cofactor>
    <text evidence="11">Binds 1 pyridoxal phosphate per subunit.</text>
</comment>
<dbReference type="InterPro" id="IPR015421">
    <property type="entry name" value="PyrdxlP-dep_Trfase_major"/>
</dbReference>